<protein>
    <submittedName>
        <fullName evidence="1">Uncharacterized protein</fullName>
    </submittedName>
</protein>
<reference evidence="1" key="2">
    <citation type="journal article" date="2015" name="Fish Shellfish Immunol.">
        <title>Early steps in the European eel (Anguilla anguilla)-Vibrio vulnificus interaction in the gills: Role of the RtxA13 toxin.</title>
        <authorList>
            <person name="Callol A."/>
            <person name="Pajuelo D."/>
            <person name="Ebbesson L."/>
            <person name="Teles M."/>
            <person name="MacKenzie S."/>
            <person name="Amaro C."/>
        </authorList>
    </citation>
    <scope>NUCLEOTIDE SEQUENCE</scope>
</reference>
<proteinExistence type="predicted"/>
<reference evidence="1" key="1">
    <citation type="submission" date="2014-11" db="EMBL/GenBank/DDBJ databases">
        <authorList>
            <person name="Amaro Gonzalez C."/>
        </authorList>
    </citation>
    <scope>NUCLEOTIDE SEQUENCE</scope>
</reference>
<dbReference type="EMBL" id="GBXM01055319">
    <property type="protein sequence ID" value="JAH53258.1"/>
    <property type="molecule type" value="Transcribed_RNA"/>
</dbReference>
<organism evidence="1">
    <name type="scientific">Anguilla anguilla</name>
    <name type="common">European freshwater eel</name>
    <name type="synonym">Muraena anguilla</name>
    <dbReference type="NCBI Taxonomy" id="7936"/>
    <lineage>
        <taxon>Eukaryota</taxon>
        <taxon>Metazoa</taxon>
        <taxon>Chordata</taxon>
        <taxon>Craniata</taxon>
        <taxon>Vertebrata</taxon>
        <taxon>Euteleostomi</taxon>
        <taxon>Actinopterygii</taxon>
        <taxon>Neopterygii</taxon>
        <taxon>Teleostei</taxon>
        <taxon>Anguilliformes</taxon>
        <taxon>Anguillidae</taxon>
        <taxon>Anguilla</taxon>
    </lineage>
</organism>
<name>A0A0E9TM06_ANGAN</name>
<accession>A0A0E9TM06</accession>
<dbReference type="EMBL" id="GBXM01054080">
    <property type="protein sequence ID" value="JAH54497.1"/>
    <property type="molecule type" value="Transcribed_RNA"/>
</dbReference>
<evidence type="ECO:0000313" key="1">
    <source>
        <dbReference type="EMBL" id="JAH54497.1"/>
    </source>
</evidence>
<dbReference type="AlphaFoldDB" id="A0A0E9TM06"/>
<sequence length="57" mass="6613">MQFLYQGVLKSTLLVSQRTRCSVSIMMKRWKMTRKRFFCSLCADSTFSCSRSICSSS</sequence>